<sequence>MRKGFGVEELRLGNRQPKRAVAGTPSKDRGSAVQGAGIPRHRKGEHFLKGPVPLNWLAQAARCGGKALSVAIILWYRAGLKRSPTVKVPRWTADKFDLRRHAKTRGLKALERAGLVRVKRQQGCSPEVTLLDYKDSAPK</sequence>
<protein>
    <submittedName>
        <fullName evidence="2">Uncharacterized protein</fullName>
    </submittedName>
</protein>
<accession>A0A382ED81</accession>
<evidence type="ECO:0000256" key="1">
    <source>
        <dbReference type="SAM" id="MobiDB-lite"/>
    </source>
</evidence>
<dbReference type="AlphaFoldDB" id="A0A382ED81"/>
<feature type="compositionally biased region" description="Basic and acidic residues" evidence="1">
    <location>
        <begin position="1"/>
        <end position="12"/>
    </location>
</feature>
<name>A0A382ED81_9ZZZZ</name>
<evidence type="ECO:0000313" key="2">
    <source>
        <dbReference type="EMBL" id="SVB47913.1"/>
    </source>
</evidence>
<dbReference type="EMBL" id="UINC01043621">
    <property type="protein sequence ID" value="SVB47913.1"/>
    <property type="molecule type" value="Genomic_DNA"/>
</dbReference>
<feature type="region of interest" description="Disordered" evidence="1">
    <location>
        <begin position="1"/>
        <end position="44"/>
    </location>
</feature>
<reference evidence="2" key="1">
    <citation type="submission" date="2018-05" db="EMBL/GenBank/DDBJ databases">
        <authorList>
            <person name="Lanie J.A."/>
            <person name="Ng W.-L."/>
            <person name="Kazmierczak K.M."/>
            <person name="Andrzejewski T.M."/>
            <person name="Davidsen T.M."/>
            <person name="Wayne K.J."/>
            <person name="Tettelin H."/>
            <person name="Glass J.I."/>
            <person name="Rusch D."/>
            <person name="Podicherti R."/>
            <person name="Tsui H.-C.T."/>
            <person name="Winkler M.E."/>
        </authorList>
    </citation>
    <scope>NUCLEOTIDE SEQUENCE</scope>
</reference>
<proteinExistence type="predicted"/>
<gene>
    <name evidence="2" type="ORF">METZ01_LOCUS200767</name>
</gene>
<organism evidence="2">
    <name type="scientific">marine metagenome</name>
    <dbReference type="NCBI Taxonomy" id="408172"/>
    <lineage>
        <taxon>unclassified sequences</taxon>
        <taxon>metagenomes</taxon>
        <taxon>ecological metagenomes</taxon>
    </lineage>
</organism>